<evidence type="ECO:0000256" key="4">
    <source>
        <dbReference type="SAM" id="Phobius"/>
    </source>
</evidence>
<dbReference type="InterPro" id="IPR027417">
    <property type="entry name" value="P-loop_NTPase"/>
</dbReference>
<evidence type="ECO:0000256" key="1">
    <source>
        <dbReference type="ARBA" id="ARBA00022741"/>
    </source>
</evidence>
<evidence type="ECO:0000313" key="6">
    <source>
        <dbReference type="EMBL" id="MFL0249483.1"/>
    </source>
</evidence>
<dbReference type="EMBL" id="JBJIAA010000002">
    <property type="protein sequence ID" value="MFL0249483.1"/>
    <property type="molecule type" value="Genomic_DNA"/>
</dbReference>
<keyword evidence="2" id="KW-0067">ATP-binding</keyword>
<dbReference type="Proteomes" id="UP001623592">
    <property type="component" value="Unassembled WGS sequence"/>
</dbReference>
<keyword evidence="3" id="KW-0238">DNA-binding</keyword>
<dbReference type="SMART" id="SM00534">
    <property type="entry name" value="MUTSac"/>
    <property type="match status" value="1"/>
</dbReference>
<dbReference type="PANTHER" id="PTHR11361:SF99">
    <property type="entry name" value="DNA MISMATCH REPAIR PROTEIN"/>
    <property type="match status" value="1"/>
</dbReference>
<name>A0ABW8TAC3_9CLOT</name>
<evidence type="ECO:0000256" key="3">
    <source>
        <dbReference type="ARBA" id="ARBA00023125"/>
    </source>
</evidence>
<dbReference type="SUPFAM" id="SSF48334">
    <property type="entry name" value="DNA repair protein MutS, domain III"/>
    <property type="match status" value="1"/>
</dbReference>
<protein>
    <submittedName>
        <fullName evidence="6">MutS-related protein</fullName>
    </submittedName>
</protein>
<proteinExistence type="predicted"/>
<dbReference type="RefSeq" id="WP_406786149.1">
    <property type="nucleotide sequence ID" value="NZ_JBJIAA010000002.1"/>
</dbReference>
<keyword evidence="4" id="KW-0472">Membrane</keyword>
<gene>
    <name evidence="6" type="ORF">ACJDT4_03540</name>
</gene>
<feature type="domain" description="DNA mismatch repair proteins mutS family" evidence="5">
    <location>
        <begin position="421"/>
        <end position="600"/>
    </location>
</feature>
<evidence type="ECO:0000259" key="5">
    <source>
        <dbReference type="SMART" id="SM00534"/>
    </source>
</evidence>
<keyword evidence="1" id="KW-0547">Nucleotide-binding</keyword>
<dbReference type="Gene3D" id="1.10.1420.10">
    <property type="match status" value="1"/>
</dbReference>
<feature type="transmembrane region" description="Helical" evidence="4">
    <location>
        <begin position="51"/>
        <end position="71"/>
    </location>
</feature>
<organism evidence="6 7">
    <name type="scientific">Clostridium neuense</name>
    <dbReference type="NCBI Taxonomy" id="1728934"/>
    <lineage>
        <taxon>Bacteria</taxon>
        <taxon>Bacillati</taxon>
        <taxon>Bacillota</taxon>
        <taxon>Clostridia</taxon>
        <taxon>Eubacteriales</taxon>
        <taxon>Clostridiaceae</taxon>
        <taxon>Clostridium</taxon>
    </lineage>
</organism>
<dbReference type="CDD" id="cd03283">
    <property type="entry name" value="ABC_MutS-like"/>
    <property type="match status" value="1"/>
</dbReference>
<keyword evidence="4" id="KW-1133">Transmembrane helix</keyword>
<dbReference type="Pfam" id="PF00488">
    <property type="entry name" value="MutS_V"/>
    <property type="match status" value="1"/>
</dbReference>
<dbReference type="InterPro" id="IPR045076">
    <property type="entry name" value="MutS"/>
</dbReference>
<keyword evidence="7" id="KW-1185">Reference proteome</keyword>
<feature type="transmembrane region" description="Helical" evidence="4">
    <location>
        <begin position="214"/>
        <end position="232"/>
    </location>
</feature>
<accession>A0ABW8TAC3</accession>
<evidence type="ECO:0000313" key="7">
    <source>
        <dbReference type="Proteomes" id="UP001623592"/>
    </source>
</evidence>
<feature type="transmembrane region" description="Helical" evidence="4">
    <location>
        <begin position="25"/>
        <end position="45"/>
    </location>
</feature>
<dbReference type="InterPro" id="IPR000432">
    <property type="entry name" value="DNA_mismatch_repair_MutS_C"/>
</dbReference>
<dbReference type="SUPFAM" id="SSF52540">
    <property type="entry name" value="P-loop containing nucleoside triphosphate hydrolases"/>
    <property type="match status" value="1"/>
</dbReference>
<evidence type="ECO:0000256" key="2">
    <source>
        <dbReference type="ARBA" id="ARBA00022840"/>
    </source>
</evidence>
<feature type="transmembrane region" description="Helical" evidence="4">
    <location>
        <begin position="238"/>
        <end position="258"/>
    </location>
</feature>
<dbReference type="Gene3D" id="3.40.50.300">
    <property type="entry name" value="P-loop containing nucleotide triphosphate hydrolases"/>
    <property type="match status" value="1"/>
</dbReference>
<reference evidence="6 7" key="1">
    <citation type="submission" date="2024-11" db="EMBL/GenBank/DDBJ databases">
        <authorList>
            <person name="Heng Y.C."/>
            <person name="Lim A.C.H."/>
            <person name="Lee J.K.Y."/>
            <person name="Kittelmann S."/>
        </authorList>
    </citation>
    <scope>NUCLEOTIDE SEQUENCE [LARGE SCALE GENOMIC DNA]</scope>
    <source>
        <strain evidence="6 7">WILCCON 0114</strain>
    </source>
</reference>
<dbReference type="InterPro" id="IPR036187">
    <property type="entry name" value="DNA_mismatch_repair_MutS_sf"/>
</dbReference>
<dbReference type="PANTHER" id="PTHR11361">
    <property type="entry name" value="DNA MISMATCH REPAIR PROTEIN MUTS FAMILY MEMBER"/>
    <property type="match status" value="1"/>
</dbReference>
<keyword evidence="4" id="KW-0812">Transmembrane</keyword>
<sequence length="600" mass="69446">MEVKDEFLRRIDHFKAEEAKNKKSYGLISLLRFAAFILAACLTYLTYKNLSVFMILGTLISYILFVYLLSIHSRISYELLRIKNMLEVNEKYLKRIDGTWTSFEDCGVDKIDEEKPYLTDLDILGEKSLFQLINITKTFLGREKLIELLKNPNKDINKIKERQEAIRELGEKLDFTQRIEGEGIINKNTVENPEQLFDYVESTKKVFASPIAKIISWVLPVITIVASILIIYYKLDKYYGYIGLFFTIHLLISGIGYAKMSPVLGPIYKKKNDLESYFNILKLIEDEEFKSPYLKELKGKLTFNGKSANAILKELTTIVEKIEYINNIVGYVVLGIVFFWEYHRLFEFENWKAKYGKCIRQWLDVIGEFESLASFAVMFHLNSKLTFPELSEGNLVFSGEEIGHPLIDEKTRVYNDVDMTDSIFIITGSNMSGKTTFLRTIGINLVLAYAGAPVCGSTLKCSIVDIYTSMRITDDLNRGMSTFYVELVRMKKMIENIKTKRPMIFLIDEIFRGTNSNDRIVGAKSVLKSLNEKWVFGLISTHDFELCSLEYDDKKRIKNYHFSESYEGNKIKFDYKLKKGRSDTTNAKYLMKMIGIDIIE</sequence>
<comment type="caution">
    <text evidence="6">The sequence shown here is derived from an EMBL/GenBank/DDBJ whole genome shotgun (WGS) entry which is preliminary data.</text>
</comment>